<proteinExistence type="predicted"/>
<dbReference type="PANTHER" id="PTHR43283">
    <property type="entry name" value="BETA-LACTAMASE-RELATED"/>
    <property type="match status" value="1"/>
</dbReference>
<dbReference type="EMBL" id="JH658133">
    <property type="protein sequence ID" value="EXM13598.1"/>
    <property type="molecule type" value="Genomic_DNA"/>
</dbReference>
<dbReference type="InterPro" id="IPR050789">
    <property type="entry name" value="Diverse_Enzym_Activities"/>
</dbReference>
<evidence type="ECO:0000256" key="1">
    <source>
        <dbReference type="ARBA" id="ARBA00022801"/>
    </source>
</evidence>
<dbReference type="GO" id="GO:0016787">
    <property type="term" value="F:hydrolase activity"/>
    <property type="evidence" value="ECO:0007669"/>
    <property type="project" value="UniProtKB-KW"/>
</dbReference>
<keyword evidence="1" id="KW-0378">Hydrolase</keyword>
<gene>
    <name evidence="2" type="ORF">FOTG_17954</name>
</gene>
<dbReference type="AlphaFoldDB" id="X0KJA6"/>
<dbReference type="Gene3D" id="3.40.710.10">
    <property type="entry name" value="DD-peptidase/beta-lactamase superfamily"/>
    <property type="match status" value="2"/>
</dbReference>
<name>X0KJA6_FUSOX</name>
<reference evidence="2" key="2">
    <citation type="submission" date="2012-05" db="EMBL/GenBank/DDBJ databases">
        <title>The Genome Annotation of Fusarium oxysporum Cotton.</title>
        <authorList>
            <consortium name="The Broad Institute Genomics Platform"/>
            <person name="Ma L.-J."/>
            <person name="Corby-Kistler H."/>
            <person name="Broz K."/>
            <person name="Gale L.R."/>
            <person name="Jonkers W."/>
            <person name="O'Donnell K."/>
            <person name="Ploetz R."/>
            <person name="Steinberg C."/>
            <person name="Schwartz D.C."/>
            <person name="VanEtten H."/>
            <person name="Zhou S."/>
            <person name="Young S.K."/>
            <person name="Zeng Q."/>
            <person name="Gargeya S."/>
            <person name="Fitzgerald M."/>
            <person name="Abouelleil A."/>
            <person name="Alvarado L."/>
            <person name="Chapman S.B."/>
            <person name="Gainer-Dewar J."/>
            <person name="Goldberg J."/>
            <person name="Griggs A."/>
            <person name="Gujja S."/>
            <person name="Hansen M."/>
            <person name="Howarth C."/>
            <person name="Imamovic A."/>
            <person name="Ireland A."/>
            <person name="Larimer J."/>
            <person name="McCowan C."/>
            <person name="Murphy C."/>
            <person name="Pearson M."/>
            <person name="Poon T.W."/>
            <person name="Priest M."/>
            <person name="Roberts A."/>
            <person name="Saif S."/>
            <person name="Shea T."/>
            <person name="Sykes S."/>
            <person name="Wortman J."/>
            <person name="Nusbaum C."/>
            <person name="Birren B."/>
        </authorList>
    </citation>
    <scope>NUCLEOTIDE SEQUENCE</scope>
    <source>
        <strain evidence="2">25433</strain>
    </source>
</reference>
<organism evidence="2">
    <name type="scientific">Fusarium oxysporum f. sp. vasinfectum 25433</name>
    <dbReference type="NCBI Taxonomy" id="1089449"/>
    <lineage>
        <taxon>Eukaryota</taxon>
        <taxon>Fungi</taxon>
        <taxon>Dikarya</taxon>
        <taxon>Ascomycota</taxon>
        <taxon>Pezizomycotina</taxon>
        <taxon>Sordariomycetes</taxon>
        <taxon>Hypocreomycetidae</taxon>
        <taxon>Hypocreales</taxon>
        <taxon>Nectriaceae</taxon>
        <taxon>Fusarium</taxon>
        <taxon>Fusarium oxysporum species complex</taxon>
    </lineage>
</organism>
<dbReference type="OrthoDB" id="428260at2759"/>
<reference evidence="2" key="1">
    <citation type="submission" date="2011-11" db="EMBL/GenBank/DDBJ databases">
        <title>The Genome Sequence of Fusarium oxysporum Cotton.</title>
        <authorList>
            <consortium name="The Broad Institute Genome Sequencing Platform"/>
            <person name="Ma L.-J."/>
            <person name="Gale L.R."/>
            <person name="Schwartz D.C."/>
            <person name="Zhou S."/>
            <person name="Corby-Kistler H."/>
            <person name="Young S.K."/>
            <person name="Zeng Q."/>
            <person name="Gargeya S."/>
            <person name="Fitzgerald M."/>
            <person name="Haas B."/>
            <person name="Abouelleil A."/>
            <person name="Alvarado L."/>
            <person name="Arachchi H.M."/>
            <person name="Berlin A."/>
            <person name="Brown A."/>
            <person name="Chapman S.B."/>
            <person name="Chen Z."/>
            <person name="Dunbar C."/>
            <person name="Freedman E."/>
            <person name="Gearin G."/>
            <person name="Goldberg J."/>
            <person name="Griggs A."/>
            <person name="Gujja S."/>
            <person name="Heiman D."/>
            <person name="Howarth C."/>
            <person name="Larson L."/>
            <person name="Lui A."/>
            <person name="MacDonald P.J.P."/>
            <person name="Montmayeur A."/>
            <person name="Murphy C."/>
            <person name="Neiman D."/>
            <person name="Pearson M."/>
            <person name="Priest M."/>
            <person name="Roberts A."/>
            <person name="Saif S."/>
            <person name="Shea T."/>
            <person name="Shenoy N."/>
            <person name="Sisk P."/>
            <person name="Stolte C."/>
            <person name="Sykes S."/>
            <person name="Wortman J."/>
            <person name="Nusbaum C."/>
            <person name="Birren B."/>
        </authorList>
    </citation>
    <scope>NUCLEOTIDE SEQUENCE [LARGE SCALE GENOMIC DNA]</scope>
    <source>
        <strain evidence="2">25433</strain>
    </source>
</reference>
<dbReference type="SUPFAM" id="SSF56601">
    <property type="entry name" value="beta-lactamase/transpeptidase-like"/>
    <property type="match status" value="1"/>
</dbReference>
<evidence type="ECO:0000313" key="2">
    <source>
        <dbReference type="EMBL" id="EXM13598.1"/>
    </source>
</evidence>
<accession>X0KJA6</accession>
<dbReference type="HOGENOM" id="CLU_1524925_0_0_1"/>
<protein>
    <submittedName>
        <fullName evidence="2">Beta-lactamase</fullName>
    </submittedName>
</protein>
<sequence length="180" mass="20339">MLTHSSGMAYAFMDPSLTRYQELQGSRPLIGQTVEESFHQPLMFEPGERWVYSPGVDWTGVARHIFDVVSVKDATFHRDQRGDLRARKVTNWKRSGQCLDKDKSPLYSEIIEGDLGGGGLYTTVNELLKIYHGILTAQLLRPETIKEMFQPHLKTDAGLDNPDECSLSDRNATWNAVPNN</sequence>
<dbReference type="InterPro" id="IPR012338">
    <property type="entry name" value="Beta-lactam/transpept-like"/>
</dbReference>
<dbReference type="Proteomes" id="UP000030701">
    <property type="component" value="Unassembled WGS sequence"/>
</dbReference>
<dbReference type="PANTHER" id="PTHR43283:SF17">
    <property type="entry name" value="(LOVD), PUTATIVE (AFU_ORTHOLOGUE AFUA_5G00920)-RELATED"/>
    <property type="match status" value="1"/>
</dbReference>